<name>A0ACC6IF25_9ACTN</name>
<evidence type="ECO:0000313" key="1">
    <source>
        <dbReference type="EMBL" id="MDR6209107.1"/>
    </source>
</evidence>
<keyword evidence="2" id="KW-1185">Reference proteome</keyword>
<sequence length="314" mass="34210">MAQHGRPEDQRAAGIPPGADRAEKVQSTGSLAPAVTDWTVRRWARYGHERLYAETPGGTVLGYLDVKTGRYHSDDQANLPLLQRAIADHLAPRETAPPAPGTEPPPTWQDLSENRAGAAARERALAERAAQGTFKHLLARLVGARTEERAWRIGADGEEAVAAQLAALGDGWRVLHAVRVGDRGADIDHVVIGPPGVFTVNAKHHPGAALWVGGDVVMVNGQRMPYVRNSRHEARRAGRLLTEQVGFPVTATGIVAVMGAQKSFTIRSQPEDGAVVVVMRRRITRHLLAQPVRLSPREIEAIYDVARRSTTWRL</sequence>
<accession>A0ACC6IF25</accession>
<proteinExistence type="predicted"/>
<comment type="caution">
    <text evidence="1">The sequence shown here is derived from an EMBL/GenBank/DDBJ whole genome shotgun (WGS) entry which is preliminary data.</text>
</comment>
<organism evidence="1 2">
    <name type="scientific">Nocardioides zeae</name>
    <dbReference type="NCBI Taxonomy" id="1457234"/>
    <lineage>
        <taxon>Bacteria</taxon>
        <taxon>Bacillati</taxon>
        <taxon>Actinomycetota</taxon>
        <taxon>Actinomycetes</taxon>
        <taxon>Propionibacteriales</taxon>
        <taxon>Nocardioidaceae</taxon>
        <taxon>Nocardioides</taxon>
    </lineage>
</organism>
<gene>
    <name evidence="1" type="ORF">QE364_000799</name>
</gene>
<dbReference type="Proteomes" id="UP001261666">
    <property type="component" value="Unassembled WGS sequence"/>
</dbReference>
<reference evidence="1" key="1">
    <citation type="submission" date="2023-08" db="EMBL/GenBank/DDBJ databases">
        <title>Functional and genomic diversity of the sorghum phyllosphere microbiome.</title>
        <authorList>
            <person name="Shade A."/>
        </authorList>
    </citation>
    <scope>NUCLEOTIDE SEQUENCE</scope>
    <source>
        <strain evidence="1">SORGH_AS_0885</strain>
    </source>
</reference>
<protein>
    <submittedName>
        <fullName evidence="1">Uncharacterized protein</fullName>
    </submittedName>
</protein>
<evidence type="ECO:0000313" key="2">
    <source>
        <dbReference type="Proteomes" id="UP001261666"/>
    </source>
</evidence>
<dbReference type="EMBL" id="JAVIZJ010000002">
    <property type="protein sequence ID" value="MDR6209107.1"/>
    <property type="molecule type" value="Genomic_DNA"/>
</dbReference>